<dbReference type="CDD" id="cd00077">
    <property type="entry name" value="HDc"/>
    <property type="match status" value="1"/>
</dbReference>
<dbReference type="InterPro" id="IPR005249">
    <property type="entry name" value="YqeK"/>
</dbReference>
<evidence type="ECO:0000256" key="1">
    <source>
        <dbReference type="ARBA" id="ARBA00012506"/>
    </source>
</evidence>
<dbReference type="EC" id="3.6.1.41" evidence="1"/>
<evidence type="ECO:0000259" key="7">
    <source>
        <dbReference type="PROSITE" id="PS51831"/>
    </source>
</evidence>
<keyword evidence="9" id="KW-1185">Reference proteome</keyword>
<evidence type="ECO:0000256" key="3">
    <source>
        <dbReference type="ARBA" id="ARBA00022741"/>
    </source>
</evidence>
<feature type="domain" description="HD" evidence="7">
    <location>
        <begin position="17"/>
        <end position="132"/>
    </location>
</feature>
<keyword evidence="2" id="KW-0479">Metal-binding</keyword>
<keyword evidence="3" id="KW-0547">Nucleotide-binding</keyword>
<evidence type="ECO:0000256" key="4">
    <source>
        <dbReference type="ARBA" id="ARBA00022801"/>
    </source>
</evidence>
<accession>A0ABR8GIN3</accession>
<sequence>MREQVLAWLAENVPPSRVNHILRVEQMATELAVHYQQDVTKAATSGLMHDLAKYFPPQKLLEMARKEKLEVDYVMEAAPHLLHADVSAIIARDTFGVEDEEVLQAIANHTLGRPGMSLLSCIVFLADTLEPGRGDTPELENLRVISRENIDRAVWKTSDYSLKFLIESYCLIHPRTIATRNWFLQKSKSKPQSVPLSASADGNFITRTINATS</sequence>
<gene>
    <name evidence="8" type="primary">yqeK</name>
    <name evidence="8" type="ORF">H6G81_00445</name>
</gene>
<dbReference type="InterPro" id="IPR006674">
    <property type="entry name" value="HD_domain"/>
</dbReference>
<keyword evidence="5" id="KW-0408">Iron</keyword>
<dbReference type="Gene3D" id="1.10.3210.10">
    <property type="entry name" value="Hypothetical protein af1432"/>
    <property type="match status" value="1"/>
</dbReference>
<dbReference type="PANTHER" id="PTHR35795">
    <property type="entry name" value="SLR1885 PROTEIN"/>
    <property type="match status" value="1"/>
</dbReference>
<evidence type="ECO:0000256" key="2">
    <source>
        <dbReference type="ARBA" id="ARBA00022723"/>
    </source>
</evidence>
<dbReference type="PANTHER" id="PTHR35795:SF1">
    <property type="entry name" value="BIS(5'-NUCLEOSYL)-TETRAPHOSPHATASE, SYMMETRICAL"/>
    <property type="match status" value="1"/>
</dbReference>
<protein>
    <recommendedName>
        <fullName evidence="1">bis(5'-nucleosyl)-tetraphosphatase (symmetrical)</fullName>
        <ecNumber evidence="1">3.6.1.41</ecNumber>
    </recommendedName>
</protein>
<name>A0ABR8GIN3_9CYAN</name>
<dbReference type="RefSeq" id="WP_038296567.1">
    <property type="nucleotide sequence ID" value="NZ_JACJTA010000001.1"/>
</dbReference>
<organism evidence="8 9">
    <name type="scientific">Scytonema hofmannii FACHB-248</name>
    <dbReference type="NCBI Taxonomy" id="1842502"/>
    <lineage>
        <taxon>Bacteria</taxon>
        <taxon>Bacillati</taxon>
        <taxon>Cyanobacteriota</taxon>
        <taxon>Cyanophyceae</taxon>
        <taxon>Nostocales</taxon>
        <taxon>Scytonemataceae</taxon>
        <taxon>Scytonema</taxon>
    </lineage>
</organism>
<evidence type="ECO:0000313" key="8">
    <source>
        <dbReference type="EMBL" id="MBD2603025.1"/>
    </source>
</evidence>
<dbReference type="Proteomes" id="UP000660380">
    <property type="component" value="Unassembled WGS sequence"/>
</dbReference>
<dbReference type="PROSITE" id="PS51831">
    <property type="entry name" value="HD"/>
    <property type="match status" value="1"/>
</dbReference>
<dbReference type="InterPro" id="IPR051094">
    <property type="entry name" value="Diverse_Catalytic_Enzymes"/>
</dbReference>
<keyword evidence="4 8" id="KW-0378">Hydrolase</keyword>
<comment type="catalytic activity">
    <reaction evidence="6">
        <text>P(1),P(4)-bis(5'-adenosyl) tetraphosphate + H2O = 2 ADP + 2 H(+)</text>
        <dbReference type="Rhea" id="RHEA:24252"/>
        <dbReference type="ChEBI" id="CHEBI:15377"/>
        <dbReference type="ChEBI" id="CHEBI:15378"/>
        <dbReference type="ChEBI" id="CHEBI:58141"/>
        <dbReference type="ChEBI" id="CHEBI:456216"/>
        <dbReference type="EC" id="3.6.1.41"/>
    </reaction>
</comment>
<reference evidence="8 9" key="1">
    <citation type="journal article" date="2020" name="ISME J.">
        <title>Comparative genomics reveals insights into cyanobacterial evolution and habitat adaptation.</title>
        <authorList>
            <person name="Chen M.Y."/>
            <person name="Teng W.K."/>
            <person name="Zhao L."/>
            <person name="Hu C.X."/>
            <person name="Zhou Y.K."/>
            <person name="Han B.P."/>
            <person name="Song L.R."/>
            <person name="Shu W.S."/>
        </authorList>
    </citation>
    <scope>NUCLEOTIDE SEQUENCE [LARGE SCALE GENOMIC DNA]</scope>
    <source>
        <strain evidence="8 9">FACHB-248</strain>
    </source>
</reference>
<proteinExistence type="predicted"/>
<dbReference type="EMBL" id="JACJTA010000001">
    <property type="protein sequence ID" value="MBD2603025.1"/>
    <property type="molecule type" value="Genomic_DNA"/>
</dbReference>
<evidence type="ECO:0000313" key="9">
    <source>
        <dbReference type="Proteomes" id="UP000660380"/>
    </source>
</evidence>
<dbReference type="SMART" id="SM00471">
    <property type="entry name" value="HDc"/>
    <property type="match status" value="1"/>
</dbReference>
<evidence type="ECO:0000256" key="6">
    <source>
        <dbReference type="ARBA" id="ARBA00049417"/>
    </source>
</evidence>
<dbReference type="NCBIfam" id="TIGR00488">
    <property type="entry name" value="bis(5'-nucleosyl)-tetraphosphatase (symmetrical) YqeK"/>
    <property type="match status" value="1"/>
</dbReference>
<dbReference type="Pfam" id="PF01966">
    <property type="entry name" value="HD"/>
    <property type="match status" value="1"/>
</dbReference>
<evidence type="ECO:0000256" key="5">
    <source>
        <dbReference type="ARBA" id="ARBA00023004"/>
    </source>
</evidence>
<dbReference type="InterPro" id="IPR003607">
    <property type="entry name" value="HD/PDEase_dom"/>
</dbReference>
<dbReference type="GO" id="GO:0008803">
    <property type="term" value="F:bis(5'-nucleosyl)-tetraphosphatase (symmetrical) activity"/>
    <property type="evidence" value="ECO:0007669"/>
    <property type="project" value="UniProtKB-EC"/>
</dbReference>
<dbReference type="SUPFAM" id="SSF109604">
    <property type="entry name" value="HD-domain/PDEase-like"/>
    <property type="match status" value="1"/>
</dbReference>
<comment type="caution">
    <text evidence="8">The sequence shown here is derived from an EMBL/GenBank/DDBJ whole genome shotgun (WGS) entry which is preliminary data.</text>
</comment>